<keyword evidence="1" id="KW-0812">Transmembrane</keyword>
<organism evidence="2 3">
    <name type="scientific">Novosphingobium guangzhouense</name>
    <dbReference type="NCBI Taxonomy" id="1850347"/>
    <lineage>
        <taxon>Bacteria</taxon>
        <taxon>Pseudomonadati</taxon>
        <taxon>Pseudomonadota</taxon>
        <taxon>Alphaproteobacteria</taxon>
        <taxon>Sphingomonadales</taxon>
        <taxon>Sphingomonadaceae</taxon>
        <taxon>Novosphingobium</taxon>
    </lineage>
</organism>
<dbReference type="RefSeq" id="WP_103096633.1">
    <property type="nucleotide sequence ID" value="NZ_LYMM01000040.1"/>
</dbReference>
<sequence>MSSRSSHSALPPLSAWTSAFIAALVGFGGTVALVVQAMRGLGADASQVGSAVTALCLGIALGGALLSLRMRIPVVLAWSTPGAALLVASAGAVPWPVAVGAFLAAAAMMCILAVVPALERAARRIPASVASAMLAGVLLPFCLQLFRTLESDALLVCVLLAVFVIARQRLPLYALLMVLAAGIAVLLMRGDLAPHHGGALLGGLQPVAPAFDWRAVTSIGVPLFLVTLVSQNLPGLVVLRSAGYAPAPRPLLLGTGLATLVLAPFGAHGVNLAAITAAICTGSDAHPDAAGRWSVGMIYAGFYLLLALFSTPLVLFFLAMPASAIAALTGIALIAPLSGAVEQMLVEKTERDAAILTFAATASGVSLLGVGSAFWGLLAGFAALAAKWAFASRG</sequence>
<dbReference type="EMBL" id="LYMM01000040">
    <property type="protein sequence ID" value="PNU04035.1"/>
    <property type="molecule type" value="Genomic_DNA"/>
</dbReference>
<keyword evidence="1" id="KW-1133">Transmembrane helix</keyword>
<feature type="transmembrane region" description="Helical" evidence="1">
    <location>
        <begin position="125"/>
        <end position="143"/>
    </location>
</feature>
<dbReference type="PANTHER" id="PTHR30199">
    <property type="entry name" value="MFS FAMILY TRANSPORTER, PREDICTED SUBSTRATE BENZOATE"/>
    <property type="match status" value="1"/>
</dbReference>
<dbReference type="Proteomes" id="UP000236327">
    <property type="component" value="Unassembled WGS sequence"/>
</dbReference>
<feature type="transmembrane region" description="Helical" evidence="1">
    <location>
        <begin position="75"/>
        <end position="93"/>
    </location>
</feature>
<comment type="caution">
    <text evidence="2">The sequence shown here is derived from an EMBL/GenBank/DDBJ whole genome shotgun (WGS) entry which is preliminary data.</text>
</comment>
<dbReference type="OrthoDB" id="9792424at2"/>
<reference evidence="2 3" key="1">
    <citation type="submission" date="2016-05" db="EMBL/GenBank/DDBJ databases">
        <title>Complete genome sequence of Novosphingobium guangzhouense SA925(T).</title>
        <authorList>
            <person name="Sha S."/>
        </authorList>
    </citation>
    <scope>NUCLEOTIDE SEQUENCE [LARGE SCALE GENOMIC DNA]</scope>
    <source>
        <strain evidence="2 3">SA925</strain>
    </source>
</reference>
<feature type="transmembrane region" description="Helical" evidence="1">
    <location>
        <begin position="353"/>
        <end position="386"/>
    </location>
</feature>
<gene>
    <name evidence="2" type="ORF">A8V01_05330</name>
</gene>
<dbReference type="InterPro" id="IPR004711">
    <property type="entry name" value="Benzoate_Transporter"/>
</dbReference>
<keyword evidence="3" id="KW-1185">Reference proteome</keyword>
<name>A0A2K2FZ10_9SPHN</name>
<evidence type="ECO:0000313" key="2">
    <source>
        <dbReference type="EMBL" id="PNU04035.1"/>
    </source>
</evidence>
<feature type="transmembrane region" description="Helical" evidence="1">
    <location>
        <begin position="251"/>
        <end position="277"/>
    </location>
</feature>
<feature type="transmembrane region" description="Helical" evidence="1">
    <location>
        <begin position="12"/>
        <end position="35"/>
    </location>
</feature>
<dbReference type="GO" id="GO:0042925">
    <property type="term" value="F:benzoate transmembrane transporter activity"/>
    <property type="evidence" value="ECO:0007669"/>
    <property type="project" value="InterPro"/>
</dbReference>
<feature type="transmembrane region" description="Helical" evidence="1">
    <location>
        <begin position="99"/>
        <end position="118"/>
    </location>
</feature>
<dbReference type="PANTHER" id="PTHR30199:SF0">
    <property type="entry name" value="INNER MEMBRANE PROTEIN YDCO"/>
    <property type="match status" value="1"/>
</dbReference>
<feature type="transmembrane region" description="Helical" evidence="1">
    <location>
        <begin position="219"/>
        <end position="239"/>
    </location>
</feature>
<feature type="transmembrane region" description="Helical" evidence="1">
    <location>
        <begin position="297"/>
        <end position="318"/>
    </location>
</feature>
<feature type="transmembrane region" description="Helical" evidence="1">
    <location>
        <begin position="47"/>
        <end position="68"/>
    </location>
</feature>
<keyword evidence="1" id="KW-0472">Membrane</keyword>
<feature type="transmembrane region" description="Helical" evidence="1">
    <location>
        <begin position="149"/>
        <end position="166"/>
    </location>
</feature>
<dbReference type="NCBIfam" id="TIGR00843">
    <property type="entry name" value="benE"/>
    <property type="match status" value="1"/>
</dbReference>
<proteinExistence type="predicted"/>
<evidence type="ECO:0000313" key="3">
    <source>
        <dbReference type="Proteomes" id="UP000236327"/>
    </source>
</evidence>
<dbReference type="Pfam" id="PF03594">
    <property type="entry name" value="BenE"/>
    <property type="match status" value="1"/>
</dbReference>
<dbReference type="GO" id="GO:0005886">
    <property type="term" value="C:plasma membrane"/>
    <property type="evidence" value="ECO:0007669"/>
    <property type="project" value="TreeGrafter"/>
</dbReference>
<evidence type="ECO:0000256" key="1">
    <source>
        <dbReference type="SAM" id="Phobius"/>
    </source>
</evidence>
<accession>A0A2K2FZ10</accession>
<feature type="transmembrane region" description="Helical" evidence="1">
    <location>
        <begin position="325"/>
        <end position="341"/>
    </location>
</feature>
<dbReference type="AlphaFoldDB" id="A0A2K2FZ10"/>
<protein>
    <submittedName>
        <fullName evidence="2">Benzoate transporter</fullName>
    </submittedName>
</protein>
<feature type="transmembrane region" description="Helical" evidence="1">
    <location>
        <begin position="173"/>
        <end position="190"/>
    </location>
</feature>